<feature type="region of interest" description="Disordered" evidence="1">
    <location>
        <begin position="1"/>
        <end position="46"/>
    </location>
</feature>
<dbReference type="Proteomes" id="UP001201812">
    <property type="component" value="Unassembled WGS sequence"/>
</dbReference>
<proteinExistence type="predicted"/>
<reference evidence="2" key="1">
    <citation type="submission" date="2022-01" db="EMBL/GenBank/DDBJ databases">
        <title>Genome Sequence Resource for Two Populations of Ditylenchus destructor, the Migratory Endoparasitic Phytonematode.</title>
        <authorList>
            <person name="Zhang H."/>
            <person name="Lin R."/>
            <person name="Xie B."/>
        </authorList>
    </citation>
    <scope>NUCLEOTIDE SEQUENCE</scope>
    <source>
        <strain evidence="2">BazhouSP</strain>
    </source>
</reference>
<dbReference type="AlphaFoldDB" id="A0AAD4N2G7"/>
<feature type="region of interest" description="Disordered" evidence="1">
    <location>
        <begin position="459"/>
        <end position="482"/>
    </location>
</feature>
<sequence length="550" mass="61478">MLKQSIDKRNQASGGTSTEGDDDNGQAFEGDYGKKTPNGRKTPARRFRYSMQEERQMWDYFLREYRAGNKSAKIKTTLQLWKEFVEEVSPEKAKKPSGMESHFRRQMLPNVMKYKKFISDDDFFLVLRHFEVRIKTKHARKLEKNFTYRVETHPDGTFKNAIKNSEEEALRLRLEDARNPQSLHEDSDDSDMDNGRTATAMSKGSDEPPLESSKRKRGRPAKVKSEDTPNVSRRSLRSAKSEIKNQVPAEADNLTSQLSTPIADEKPNNANHTAKRSMRKRAATPFKSSIANKEEDAEPAPKQKPSETAEVANLNKTIGAQRTSASYASLQSMQPKIAVLNESPDANLWDGSNYPARRADEEDVYADNFGYITPSSSAISNNSDAYFGGYVRNTTYAWSANCMKDSLYAQSMPQMYALPSIAHVYKQNSAALASSGVPSSNAEPLKVSEQSAFQRITPTSGASPVITPLEENSTPKTKVSSIAQPRKSKLSLEIVSLGTVEYNGNKLEYVKLPDVSVVPASNDENKKPELVKKERCNRNDGQQNAQKTSI</sequence>
<accession>A0AAD4N2G7</accession>
<organism evidence="2 3">
    <name type="scientific">Ditylenchus destructor</name>
    <dbReference type="NCBI Taxonomy" id="166010"/>
    <lineage>
        <taxon>Eukaryota</taxon>
        <taxon>Metazoa</taxon>
        <taxon>Ecdysozoa</taxon>
        <taxon>Nematoda</taxon>
        <taxon>Chromadorea</taxon>
        <taxon>Rhabditida</taxon>
        <taxon>Tylenchina</taxon>
        <taxon>Tylenchomorpha</taxon>
        <taxon>Sphaerularioidea</taxon>
        <taxon>Anguinidae</taxon>
        <taxon>Anguininae</taxon>
        <taxon>Ditylenchus</taxon>
    </lineage>
</organism>
<evidence type="ECO:0000313" key="3">
    <source>
        <dbReference type="Proteomes" id="UP001201812"/>
    </source>
</evidence>
<keyword evidence="3" id="KW-1185">Reference proteome</keyword>
<evidence type="ECO:0000313" key="2">
    <source>
        <dbReference type="EMBL" id="KAI1709118.1"/>
    </source>
</evidence>
<feature type="compositionally biased region" description="Basic and acidic residues" evidence="1">
    <location>
        <begin position="523"/>
        <end position="538"/>
    </location>
</feature>
<comment type="caution">
    <text evidence="2">The sequence shown here is derived from an EMBL/GenBank/DDBJ whole genome shotgun (WGS) entry which is preliminary data.</text>
</comment>
<evidence type="ECO:0000256" key="1">
    <source>
        <dbReference type="SAM" id="MobiDB-lite"/>
    </source>
</evidence>
<feature type="compositionally biased region" description="Polar residues" evidence="1">
    <location>
        <begin position="470"/>
        <end position="482"/>
    </location>
</feature>
<feature type="region of interest" description="Disordered" evidence="1">
    <location>
        <begin position="517"/>
        <end position="550"/>
    </location>
</feature>
<feature type="region of interest" description="Disordered" evidence="1">
    <location>
        <begin position="174"/>
        <end position="309"/>
    </location>
</feature>
<feature type="compositionally biased region" description="Polar residues" evidence="1">
    <location>
        <begin position="539"/>
        <end position="550"/>
    </location>
</feature>
<dbReference type="EMBL" id="JAKKPZ010000032">
    <property type="protein sequence ID" value="KAI1709118.1"/>
    <property type="molecule type" value="Genomic_DNA"/>
</dbReference>
<name>A0AAD4N2G7_9BILA</name>
<gene>
    <name evidence="2" type="ORF">DdX_11516</name>
</gene>
<protein>
    <submittedName>
        <fullName evidence="2">Uncharacterized protein</fullName>
    </submittedName>
</protein>
<feature type="compositionally biased region" description="Basic and acidic residues" evidence="1">
    <location>
        <begin position="1"/>
        <end position="10"/>
    </location>
</feature>
<feature type="compositionally biased region" description="Basic residues" evidence="1">
    <location>
        <begin position="273"/>
        <end position="282"/>
    </location>
</feature>